<organism evidence="1 2">
    <name type="scientific">Segatella cerevisiae</name>
    <dbReference type="NCBI Taxonomy" id="2053716"/>
    <lineage>
        <taxon>Bacteria</taxon>
        <taxon>Pseudomonadati</taxon>
        <taxon>Bacteroidota</taxon>
        <taxon>Bacteroidia</taxon>
        <taxon>Bacteroidales</taxon>
        <taxon>Prevotellaceae</taxon>
        <taxon>Segatella</taxon>
    </lineage>
</organism>
<protein>
    <submittedName>
        <fullName evidence="1">Uncharacterized protein</fullName>
    </submittedName>
</protein>
<dbReference type="Proteomes" id="UP001204015">
    <property type="component" value="Unassembled WGS sequence"/>
</dbReference>
<evidence type="ECO:0000313" key="1">
    <source>
        <dbReference type="EMBL" id="MCO6024453.1"/>
    </source>
</evidence>
<reference evidence="1 2" key="1">
    <citation type="submission" date="2022-06" db="EMBL/GenBank/DDBJ databases">
        <title>A taxonomic note on the genus Prevotella: Description of four novel genera and emended description of the genera Hallella and Xylanibacter.</title>
        <authorList>
            <person name="Hitch T.C.A."/>
        </authorList>
    </citation>
    <scope>NUCLEOTIDE SEQUENCE [LARGE SCALE GENOMIC DNA]</scope>
    <source>
        <strain evidence="1 2">DSM 100619</strain>
    </source>
</reference>
<sequence>MNDLNIESVYQQIAYGIRELVEGEGSSGRILGMEVDSVNNAIVVKLAEMSKAFQNTLIEEIKEDLKDWRVNPFTEVVYEGNQKLVFYLKDEDQILKAYRSQM</sequence>
<comment type="caution">
    <text evidence="1">The sequence shown here is derived from an EMBL/GenBank/DDBJ whole genome shotgun (WGS) entry which is preliminary data.</text>
</comment>
<gene>
    <name evidence="1" type="ORF">NG821_01095</name>
</gene>
<keyword evidence="2" id="KW-1185">Reference proteome</keyword>
<evidence type="ECO:0000313" key="2">
    <source>
        <dbReference type="Proteomes" id="UP001204015"/>
    </source>
</evidence>
<proteinExistence type="predicted"/>
<name>A0ABT1BW31_9BACT</name>
<dbReference type="EMBL" id="JAMXLY010000002">
    <property type="protein sequence ID" value="MCO6024453.1"/>
    <property type="molecule type" value="Genomic_DNA"/>
</dbReference>
<dbReference type="RefSeq" id="WP_252759817.1">
    <property type="nucleotide sequence ID" value="NZ_JAMXLY010000002.1"/>
</dbReference>
<accession>A0ABT1BW31</accession>